<evidence type="ECO:0000313" key="2">
    <source>
        <dbReference type="Proteomes" id="UP000255233"/>
    </source>
</evidence>
<keyword evidence="2" id="KW-1185">Reference proteome</keyword>
<evidence type="ECO:0000313" key="1">
    <source>
        <dbReference type="EMBL" id="SUE32871.1"/>
    </source>
</evidence>
<accession>A0A379MMM5</accession>
<dbReference type="EMBL" id="UGVL01000001">
    <property type="protein sequence ID" value="SUE32871.1"/>
    <property type="molecule type" value="Genomic_DNA"/>
</dbReference>
<proteinExistence type="predicted"/>
<protein>
    <submittedName>
        <fullName evidence="1">Uncharacterized protein</fullName>
    </submittedName>
</protein>
<sequence>MFPLHFYEAEVCGGIMVSVRDTCRTTFESVIRKPAGYVAATAVLPIPAGRRQRNLVIAGYGIPYGRRIWAGDVFCLY</sequence>
<dbReference type="Proteomes" id="UP000255233">
    <property type="component" value="Unassembled WGS sequence"/>
</dbReference>
<gene>
    <name evidence="1" type="ORF">NCTC11190_00052</name>
</gene>
<name>A0A379MMM5_9BACT</name>
<dbReference type="AlphaFoldDB" id="A0A379MMM5"/>
<organism evidence="1 2">
    <name type="scientific">Rikenella microfusus</name>
    <dbReference type="NCBI Taxonomy" id="28139"/>
    <lineage>
        <taxon>Bacteria</taxon>
        <taxon>Pseudomonadati</taxon>
        <taxon>Bacteroidota</taxon>
        <taxon>Bacteroidia</taxon>
        <taxon>Bacteroidales</taxon>
        <taxon>Rikenellaceae</taxon>
        <taxon>Rikenella</taxon>
    </lineage>
</organism>
<reference evidence="1 2" key="1">
    <citation type="submission" date="2018-06" db="EMBL/GenBank/DDBJ databases">
        <authorList>
            <consortium name="Pathogen Informatics"/>
            <person name="Doyle S."/>
        </authorList>
    </citation>
    <scope>NUCLEOTIDE SEQUENCE [LARGE SCALE GENOMIC DNA]</scope>
    <source>
        <strain evidence="1 2">NCTC11190</strain>
    </source>
</reference>